<sequence length="58" mass="6155">MATWSLFAVGRVRGGRGIRGVRNAGGIGTGPVPGVPPPPEKAVPWREPAYPFDEVKDK</sequence>
<evidence type="ECO:0000313" key="3">
    <source>
        <dbReference type="Proteomes" id="UP001553843"/>
    </source>
</evidence>
<evidence type="ECO:0000313" key="2">
    <source>
        <dbReference type="EMBL" id="MEW2360804.1"/>
    </source>
</evidence>
<evidence type="ECO:0000256" key="1">
    <source>
        <dbReference type="SAM" id="MobiDB-lite"/>
    </source>
</evidence>
<gene>
    <name evidence="2" type="ORF">AB0887_02360</name>
</gene>
<dbReference type="EMBL" id="JBEYRS010000001">
    <property type="protein sequence ID" value="MEW2360804.1"/>
    <property type="molecule type" value="Genomic_DNA"/>
</dbReference>
<name>A0ABV3LMW1_9ACTN</name>
<reference evidence="2 3" key="1">
    <citation type="submission" date="2024-06" db="EMBL/GenBank/DDBJ databases">
        <title>The Natural Products Discovery Center: Release of the First 8490 Sequenced Strains for Exploring Actinobacteria Biosynthetic Diversity.</title>
        <authorList>
            <person name="Kalkreuter E."/>
            <person name="Kautsar S.A."/>
            <person name="Yang D."/>
            <person name="Bader C.D."/>
            <person name="Teijaro C.N."/>
            <person name="Fluegel L."/>
            <person name="Davis C.M."/>
            <person name="Simpson J.R."/>
            <person name="Lauterbach L."/>
            <person name="Steele A.D."/>
            <person name="Gui C."/>
            <person name="Meng S."/>
            <person name="Li G."/>
            <person name="Viehrig K."/>
            <person name="Ye F."/>
            <person name="Su P."/>
            <person name="Kiefer A.F."/>
            <person name="Nichols A."/>
            <person name="Cepeda A.J."/>
            <person name="Yan W."/>
            <person name="Fan B."/>
            <person name="Jiang Y."/>
            <person name="Adhikari A."/>
            <person name="Zheng C.-J."/>
            <person name="Schuster L."/>
            <person name="Cowan T.M."/>
            <person name="Smanski M.J."/>
            <person name="Chevrette M.G."/>
            <person name="De Carvalho L.P.S."/>
            <person name="Shen B."/>
        </authorList>
    </citation>
    <scope>NUCLEOTIDE SEQUENCE [LARGE SCALE GENOMIC DNA]</scope>
    <source>
        <strain evidence="2 3">NPDC047833</strain>
    </source>
</reference>
<feature type="compositionally biased region" description="Gly residues" evidence="1">
    <location>
        <begin position="20"/>
        <end position="31"/>
    </location>
</feature>
<keyword evidence="3" id="KW-1185">Reference proteome</keyword>
<organism evidence="2 3">
    <name type="scientific">Streptomyces huasconensis</name>
    <dbReference type="NCBI Taxonomy" id="1854574"/>
    <lineage>
        <taxon>Bacteria</taxon>
        <taxon>Bacillati</taxon>
        <taxon>Actinomycetota</taxon>
        <taxon>Actinomycetes</taxon>
        <taxon>Kitasatosporales</taxon>
        <taxon>Streptomycetaceae</taxon>
        <taxon>Streptomyces</taxon>
    </lineage>
</organism>
<feature type="region of interest" description="Disordered" evidence="1">
    <location>
        <begin position="20"/>
        <end position="58"/>
    </location>
</feature>
<proteinExistence type="predicted"/>
<comment type="caution">
    <text evidence="2">The sequence shown here is derived from an EMBL/GenBank/DDBJ whole genome shotgun (WGS) entry which is preliminary data.</text>
</comment>
<protein>
    <submittedName>
        <fullName evidence="2">Uncharacterized protein</fullName>
    </submittedName>
</protein>
<accession>A0ABV3LMW1</accession>
<dbReference type="Proteomes" id="UP001553843">
    <property type="component" value="Unassembled WGS sequence"/>
</dbReference>
<dbReference type="RefSeq" id="WP_359776688.1">
    <property type="nucleotide sequence ID" value="NZ_JBEYRR010000003.1"/>
</dbReference>